<organism evidence="4 5">
    <name type="scientific">Rhodobacter maris</name>
    <dbReference type="NCBI Taxonomy" id="446682"/>
    <lineage>
        <taxon>Bacteria</taxon>
        <taxon>Pseudomonadati</taxon>
        <taxon>Pseudomonadota</taxon>
        <taxon>Alphaproteobacteria</taxon>
        <taxon>Rhodobacterales</taxon>
        <taxon>Rhodobacter group</taxon>
        <taxon>Rhodobacter</taxon>
    </lineage>
</organism>
<dbReference type="InterPro" id="IPR052558">
    <property type="entry name" value="Siderophore_Hydrolase_D"/>
</dbReference>
<dbReference type="PANTHER" id="PTHR40841">
    <property type="entry name" value="SIDEROPHORE TRIACETYLFUSARININE C ESTERASE"/>
    <property type="match status" value="1"/>
</dbReference>
<dbReference type="InterPro" id="IPR000801">
    <property type="entry name" value="Esterase-like"/>
</dbReference>
<gene>
    <name evidence="4" type="ORF">SAMN05877831_10920</name>
</gene>
<dbReference type="AlphaFoldDB" id="A0A285STN7"/>
<dbReference type="RefSeq" id="WP_097070482.1">
    <property type="nucleotide sequence ID" value="NZ_OBMT01000009.1"/>
</dbReference>
<protein>
    <recommendedName>
        <fullName evidence="6">Esterase</fullName>
    </recommendedName>
</protein>
<feature type="signal peptide" evidence="3">
    <location>
        <begin position="1"/>
        <end position="21"/>
    </location>
</feature>
<evidence type="ECO:0000313" key="5">
    <source>
        <dbReference type="Proteomes" id="UP000219111"/>
    </source>
</evidence>
<dbReference type="Pfam" id="PF00756">
    <property type="entry name" value="Esterase"/>
    <property type="match status" value="1"/>
</dbReference>
<dbReference type="Gene3D" id="3.40.50.1820">
    <property type="entry name" value="alpha/beta hydrolase"/>
    <property type="match status" value="1"/>
</dbReference>
<dbReference type="InterPro" id="IPR029058">
    <property type="entry name" value="AB_hydrolase_fold"/>
</dbReference>
<dbReference type="SUPFAM" id="SSF53474">
    <property type="entry name" value="alpha/beta-Hydrolases"/>
    <property type="match status" value="1"/>
</dbReference>
<name>A0A285STN7_9RHOB</name>
<dbReference type="Proteomes" id="UP000219111">
    <property type="component" value="Unassembled WGS sequence"/>
</dbReference>
<dbReference type="PANTHER" id="PTHR40841:SF2">
    <property type="entry name" value="SIDEROPHORE-DEGRADING ESTERASE (EUROFUNG)"/>
    <property type="match status" value="1"/>
</dbReference>
<evidence type="ECO:0008006" key="6">
    <source>
        <dbReference type="Google" id="ProtNLM"/>
    </source>
</evidence>
<sequence length="280" mass="28433">MRFGAVLMIGLMLMGAGPAGAGAQGGAQGLGPALDLARTARFEVEGPNGPLAVVVSWPEGPPPAAGYGIIYAIDAGWTFGTLREAARLQGGAQAAGAVGPTVIVGIGWPGPDLIDLERRGPDLIDPAGAAATRDLIAQAILPRVEAVLPVDPAHRMLLGHSYGGAFALTAGFARPDLFSHVAAGSPSLWTDPSAFAALRPETGPRVFLGIGALERPEAAAVAGEAPERVARLAARDMAGRAEALARQLGVALHEFPGQGHGGSVAPFLAAALTFLWQGSW</sequence>
<reference evidence="5" key="1">
    <citation type="submission" date="2017-08" db="EMBL/GenBank/DDBJ databases">
        <authorList>
            <person name="Varghese N."/>
            <person name="Submissions S."/>
        </authorList>
    </citation>
    <scope>NUCLEOTIDE SEQUENCE [LARGE SCALE GENOMIC DNA]</scope>
    <source>
        <strain evidence="5">JA276</strain>
    </source>
</reference>
<dbReference type="OrthoDB" id="9784036at2"/>
<keyword evidence="2" id="KW-0378">Hydrolase</keyword>
<evidence type="ECO:0000313" key="4">
    <source>
        <dbReference type="EMBL" id="SOC11616.1"/>
    </source>
</evidence>
<dbReference type="EMBL" id="OBMT01000009">
    <property type="protein sequence ID" value="SOC11616.1"/>
    <property type="molecule type" value="Genomic_DNA"/>
</dbReference>
<keyword evidence="5" id="KW-1185">Reference proteome</keyword>
<evidence type="ECO:0000256" key="1">
    <source>
        <dbReference type="ARBA" id="ARBA00005622"/>
    </source>
</evidence>
<accession>A0A285STN7</accession>
<feature type="chain" id="PRO_5012267434" description="Esterase" evidence="3">
    <location>
        <begin position="22"/>
        <end position="280"/>
    </location>
</feature>
<proteinExistence type="inferred from homology"/>
<comment type="similarity">
    <text evidence="1">Belongs to the esterase D family.</text>
</comment>
<keyword evidence="3" id="KW-0732">Signal</keyword>
<evidence type="ECO:0000256" key="2">
    <source>
        <dbReference type="ARBA" id="ARBA00022801"/>
    </source>
</evidence>
<evidence type="ECO:0000256" key="3">
    <source>
        <dbReference type="SAM" id="SignalP"/>
    </source>
</evidence>
<dbReference type="GO" id="GO:0016788">
    <property type="term" value="F:hydrolase activity, acting on ester bonds"/>
    <property type="evidence" value="ECO:0007669"/>
    <property type="project" value="TreeGrafter"/>
</dbReference>